<comment type="similarity">
    <text evidence="1">Belongs to the Nudix hydrolase family.</text>
</comment>
<evidence type="ECO:0000259" key="3">
    <source>
        <dbReference type="PROSITE" id="PS51462"/>
    </source>
</evidence>
<dbReference type="SUPFAM" id="SSF55811">
    <property type="entry name" value="Nudix"/>
    <property type="match status" value="1"/>
</dbReference>
<evidence type="ECO:0000256" key="1">
    <source>
        <dbReference type="ARBA" id="ARBA00005582"/>
    </source>
</evidence>
<proteinExistence type="inferred from homology"/>
<feature type="domain" description="Nudix hydrolase" evidence="3">
    <location>
        <begin position="15"/>
        <end position="149"/>
    </location>
</feature>
<dbReference type="InterPro" id="IPR000086">
    <property type="entry name" value="NUDIX_hydrolase_dom"/>
</dbReference>
<dbReference type="PANTHER" id="PTHR43736">
    <property type="entry name" value="ADP-RIBOSE PYROPHOSPHATASE"/>
    <property type="match status" value="1"/>
</dbReference>
<dbReference type="EMBL" id="SMCX01000024">
    <property type="protein sequence ID" value="TCW21392.1"/>
    <property type="molecule type" value="Genomic_DNA"/>
</dbReference>
<evidence type="ECO:0000256" key="2">
    <source>
        <dbReference type="ARBA" id="ARBA00022801"/>
    </source>
</evidence>
<evidence type="ECO:0000313" key="4">
    <source>
        <dbReference type="EMBL" id="TCW21392.1"/>
    </source>
</evidence>
<evidence type="ECO:0000313" key="5">
    <source>
        <dbReference type="Proteomes" id="UP000295805"/>
    </source>
</evidence>
<dbReference type="InterPro" id="IPR015797">
    <property type="entry name" value="NUDIX_hydrolase-like_dom_sf"/>
</dbReference>
<dbReference type="RefSeq" id="WP_061230167.1">
    <property type="nucleotide sequence ID" value="NZ_CP143054.1"/>
</dbReference>
<dbReference type="Gene3D" id="3.90.79.10">
    <property type="entry name" value="Nucleoside Triphosphate Pyrophosphohydrolase"/>
    <property type="match status" value="1"/>
</dbReference>
<dbReference type="PANTHER" id="PTHR43736:SF1">
    <property type="entry name" value="DIHYDRONEOPTERIN TRIPHOSPHATE DIPHOSPHATASE"/>
    <property type="match status" value="1"/>
</dbReference>
<dbReference type="PRINTS" id="PR00502">
    <property type="entry name" value="NUDIXFAMILY"/>
</dbReference>
<gene>
    <name evidence="4" type="ORF">EDD19_12446</name>
</gene>
<reference evidence="4 5" key="1">
    <citation type="submission" date="2019-03" db="EMBL/GenBank/DDBJ databases">
        <title>Root nodule microbial communities of legume samples collected from USA, Mexico and Botswana.</title>
        <authorList>
            <person name="Hirsch A."/>
        </authorList>
    </citation>
    <scope>NUCLEOTIDE SEQUENCE [LARGE SCALE GENOMIC DNA]</scope>
    <source>
        <strain evidence="4 5">55</strain>
    </source>
</reference>
<dbReference type="Proteomes" id="UP000295805">
    <property type="component" value="Unassembled WGS sequence"/>
</dbReference>
<keyword evidence="2" id="KW-0378">Hydrolase</keyword>
<dbReference type="CDD" id="cd04673">
    <property type="entry name" value="NUDIX_ADPRase"/>
    <property type="match status" value="1"/>
</dbReference>
<dbReference type="GO" id="GO:0016787">
    <property type="term" value="F:hydrolase activity"/>
    <property type="evidence" value="ECO:0007669"/>
    <property type="project" value="UniProtKB-KW"/>
</dbReference>
<dbReference type="Pfam" id="PF00293">
    <property type="entry name" value="NUDIX"/>
    <property type="match status" value="1"/>
</dbReference>
<comment type="caution">
    <text evidence="4">The sequence shown here is derived from an EMBL/GenBank/DDBJ whole genome shotgun (WGS) entry which is preliminary data.</text>
</comment>
<protein>
    <submittedName>
        <fullName evidence="4">8-oxo-dGTP diphosphatase</fullName>
    </submittedName>
</protein>
<name>A0A4R3ZQF9_9ACTN</name>
<organism evidence="4 5">
    <name type="scientific">Dietzia cinnamea</name>
    <dbReference type="NCBI Taxonomy" id="321318"/>
    <lineage>
        <taxon>Bacteria</taxon>
        <taxon>Bacillati</taxon>
        <taxon>Actinomycetota</taxon>
        <taxon>Actinomycetes</taxon>
        <taxon>Mycobacteriales</taxon>
        <taxon>Dietziaceae</taxon>
        <taxon>Dietzia</taxon>
    </lineage>
</organism>
<sequence length="158" mass="16915">MFVVTADASIARTSSIRPVVAVIAVVVMDGRVLLVRRANPPDAGRWGFPGGKIEFGETIDQAAIRELAEETAITAEAMCIVTSVDAFGFDERGVVTSHFVLIAVLCRWLSGSLLAGDDALEARWYGLDEVDETQLDLSKDVAEVAELAARIYGNESGT</sequence>
<dbReference type="PROSITE" id="PS51462">
    <property type="entry name" value="NUDIX"/>
    <property type="match status" value="1"/>
</dbReference>
<dbReference type="InterPro" id="IPR020476">
    <property type="entry name" value="Nudix_hydrolase"/>
</dbReference>
<dbReference type="GeneID" id="89532357"/>
<accession>A0A4R3ZQF9</accession>
<dbReference type="AlphaFoldDB" id="A0A4R3ZQF9"/>